<dbReference type="InterPro" id="IPR002694">
    <property type="entry name" value="Znf_CHC2"/>
</dbReference>
<keyword evidence="3 12" id="KW-0808">Transferase</keyword>
<gene>
    <name evidence="12 16" type="primary">dnaG</name>
    <name evidence="16" type="ORF">BAKON_056</name>
</gene>
<dbReference type="eggNOG" id="COG0358">
    <property type="taxonomic scope" value="Bacteria"/>
</dbReference>
<evidence type="ECO:0000256" key="13">
    <source>
        <dbReference type="PIRNR" id="PIRNR002811"/>
    </source>
</evidence>
<keyword evidence="7 12" id="KW-0863">Zinc-finger</keyword>
<dbReference type="InterPro" id="IPR036977">
    <property type="entry name" value="DNA_primase_Znf_CHC2"/>
</dbReference>
<dbReference type="SUPFAM" id="SSF57783">
    <property type="entry name" value="Zinc beta-ribbon"/>
    <property type="match status" value="1"/>
</dbReference>
<dbReference type="PANTHER" id="PTHR30313">
    <property type="entry name" value="DNA PRIMASE"/>
    <property type="match status" value="1"/>
</dbReference>
<comment type="similarity">
    <text evidence="12 13">Belongs to the DnaG primase family.</text>
</comment>
<dbReference type="PATRIC" id="fig|1005090.4.peg.51"/>
<dbReference type="CDD" id="cd03364">
    <property type="entry name" value="TOPRIM_DnaG_primases"/>
    <property type="match status" value="1"/>
</dbReference>
<dbReference type="HOGENOM" id="CLU_013501_5_1_6"/>
<evidence type="ECO:0000313" key="16">
    <source>
        <dbReference type="EMBL" id="AEO08424.1"/>
    </source>
</evidence>
<organism evidence="16 17">
    <name type="scientific">Buchnera aphidicola str. Ak</name>
    <name type="common">Acyrthosiphon kondoi</name>
    <dbReference type="NCBI Taxonomy" id="1005090"/>
    <lineage>
        <taxon>Bacteria</taxon>
        <taxon>Pseudomonadati</taxon>
        <taxon>Pseudomonadota</taxon>
        <taxon>Gammaproteobacteria</taxon>
        <taxon>Enterobacterales</taxon>
        <taxon>Erwiniaceae</taxon>
        <taxon>Buchnera</taxon>
    </lineage>
</organism>
<dbReference type="EMBL" id="CP002645">
    <property type="protein sequence ID" value="AEO08424.1"/>
    <property type="molecule type" value="Genomic_DNA"/>
</dbReference>
<evidence type="ECO:0000256" key="9">
    <source>
        <dbReference type="ARBA" id="ARBA00022842"/>
    </source>
</evidence>
<keyword evidence="8 12" id="KW-0862">Zinc</keyword>
<feature type="zinc finger region" description="CHC2-type" evidence="12 14">
    <location>
        <begin position="40"/>
        <end position="64"/>
    </location>
</feature>
<dbReference type="KEGG" id="bak:BAKON_056"/>
<dbReference type="FunFam" id="3.90.580.10:FF:000001">
    <property type="entry name" value="DNA primase"/>
    <property type="match status" value="1"/>
</dbReference>
<dbReference type="GO" id="GO:0008270">
    <property type="term" value="F:zinc ion binding"/>
    <property type="evidence" value="ECO:0007669"/>
    <property type="project" value="UniProtKB-UniRule"/>
</dbReference>
<dbReference type="GO" id="GO:1990077">
    <property type="term" value="C:primosome complex"/>
    <property type="evidence" value="ECO:0007669"/>
    <property type="project" value="UniProtKB-KW"/>
</dbReference>
<evidence type="ECO:0000256" key="12">
    <source>
        <dbReference type="HAMAP-Rule" id="MF_00974"/>
    </source>
</evidence>
<dbReference type="NCBIfam" id="TIGR01391">
    <property type="entry name" value="dnaG"/>
    <property type="match status" value="1"/>
</dbReference>
<keyword evidence="9" id="KW-0460">Magnesium</keyword>
<dbReference type="InterPro" id="IPR016136">
    <property type="entry name" value="DNA_helicase_N/primase_C"/>
</dbReference>
<comment type="domain">
    <text evidence="12">Contains an N-terminal zinc-binding domain, a central core domain that contains the primase activity, and a C-terminal DnaB-binding domain.</text>
</comment>
<dbReference type="GO" id="GO:0006269">
    <property type="term" value="P:DNA replication, synthesis of primer"/>
    <property type="evidence" value="ECO:0007669"/>
    <property type="project" value="UniProtKB-UniRule"/>
</dbReference>
<dbReference type="Gene3D" id="1.10.860.10">
    <property type="entry name" value="DNAb Helicase, Chain A"/>
    <property type="match status" value="1"/>
</dbReference>
<dbReference type="Gene3D" id="3.90.580.10">
    <property type="entry name" value="Zinc finger, CHC2-type domain"/>
    <property type="match status" value="1"/>
</dbReference>
<dbReference type="RefSeq" id="WP_014499225.1">
    <property type="nucleotide sequence ID" value="NC_017256.1"/>
</dbReference>
<comment type="subunit">
    <text evidence="12">Monomer. Interacts with DnaB.</text>
</comment>
<dbReference type="EC" id="2.7.7.101" evidence="12"/>
<dbReference type="InterPro" id="IPR050219">
    <property type="entry name" value="DnaG_primase"/>
</dbReference>
<dbReference type="PIRSF" id="PIRSF002811">
    <property type="entry name" value="DnaG"/>
    <property type="match status" value="1"/>
</dbReference>
<dbReference type="InterPro" id="IPR019475">
    <property type="entry name" value="DNA_primase_DnaB-bd"/>
</dbReference>
<evidence type="ECO:0000256" key="2">
    <source>
        <dbReference type="ARBA" id="ARBA00022515"/>
    </source>
</evidence>
<dbReference type="GO" id="GO:0000428">
    <property type="term" value="C:DNA-directed RNA polymerase complex"/>
    <property type="evidence" value="ECO:0007669"/>
    <property type="project" value="UniProtKB-KW"/>
</dbReference>
<comment type="function">
    <text evidence="12 13">RNA polymerase that catalyzes the synthesis of short RNA molecules used as primers for DNA polymerase during DNA replication.</text>
</comment>
<dbReference type="Pfam" id="PF08275">
    <property type="entry name" value="DNAG_N"/>
    <property type="match status" value="1"/>
</dbReference>
<dbReference type="SUPFAM" id="SSF117023">
    <property type="entry name" value="DNA primase DnaG, C-terminal domain"/>
    <property type="match status" value="1"/>
</dbReference>
<evidence type="ECO:0000256" key="1">
    <source>
        <dbReference type="ARBA" id="ARBA00022478"/>
    </source>
</evidence>
<dbReference type="InterPro" id="IPR006171">
    <property type="entry name" value="TOPRIM_dom"/>
</dbReference>
<dbReference type="GO" id="GO:0003899">
    <property type="term" value="F:DNA-directed RNA polymerase activity"/>
    <property type="evidence" value="ECO:0007669"/>
    <property type="project" value="UniProtKB-UniRule"/>
</dbReference>
<reference evidence="16 17" key="1">
    <citation type="journal article" date="2011" name="PLoS Genet.">
        <title>Sequence conservation and functional constraint on intergenic spacers in reduced genomes of the obligate symbiont buchnera.</title>
        <authorList>
            <person name="Degnan P.H."/>
            <person name="Ochman H."/>
            <person name="Moran N.A."/>
        </authorList>
    </citation>
    <scope>NUCLEOTIDE SEQUENCE [LARGE SCALE GENOMIC DNA]</scope>
    <source>
        <strain evidence="16 17">Ak</strain>
    </source>
</reference>
<name>G2LMD6_9GAMM</name>
<dbReference type="InterPro" id="IPR034151">
    <property type="entry name" value="TOPRIM_DnaG_bac"/>
</dbReference>
<dbReference type="SUPFAM" id="SSF56731">
    <property type="entry name" value="DNA primase core"/>
    <property type="match status" value="1"/>
</dbReference>
<accession>G2LMD6</accession>
<dbReference type="PROSITE" id="PS50880">
    <property type="entry name" value="TOPRIM"/>
    <property type="match status" value="1"/>
</dbReference>
<dbReference type="SMART" id="SM00766">
    <property type="entry name" value="DnaG_DnaB_bind"/>
    <property type="match status" value="1"/>
</dbReference>
<keyword evidence="10 12" id="KW-0238">DNA-binding</keyword>
<dbReference type="GO" id="GO:0005737">
    <property type="term" value="C:cytoplasm"/>
    <property type="evidence" value="ECO:0007669"/>
    <property type="project" value="TreeGrafter"/>
</dbReference>
<dbReference type="Gene3D" id="3.40.1360.10">
    <property type="match status" value="1"/>
</dbReference>
<proteinExistence type="inferred from homology"/>
<dbReference type="InterPro" id="IPR037068">
    <property type="entry name" value="DNA_primase_core_N_sf"/>
</dbReference>
<dbReference type="HAMAP" id="MF_00974">
    <property type="entry name" value="DNA_primase_DnaG"/>
    <property type="match status" value="1"/>
</dbReference>
<keyword evidence="2 12" id="KW-0639">Primosome</keyword>
<keyword evidence="11 12" id="KW-0804">Transcription</keyword>
<evidence type="ECO:0000256" key="7">
    <source>
        <dbReference type="ARBA" id="ARBA00022771"/>
    </source>
</evidence>
<dbReference type="SMART" id="SM00493">
    <property type="entry name" value="TOPRIM"/>
    <property type="match status" value="1"/>
</dbReference>
<keyword evidence="4 12" id="KW-0548">Nucleotidyltransferase</keyword>
<keyword evidence="5 12" id="KW-0235">DNA replication</keyword>
<keyword evidence="1 12" id="KW-0240">DNA-directed RNA polymerase</keyword>
<dbReference type="OrthoDB" id="9803773at2"/>
<evidence type="ECO:0000256" key="3">
    <source>
        <dbReference type="ARBA" id="ARBA00022679"/>
    </source>
</evidence>
<dbReference type="Pfam" id="PF13155">
    <property type="entry name" value="Toprim_2"/>
    <property type="match status" value="1"/>
</dbReference>
<comment type="cofactor">
    <cofactor evidence="12 13 14">
        <name>Zn(2+)</name>
        <dbReference type="ChEBI" id="CHEBI:29105"/>
    </cofactor>
    <text evidence="12 13 14">Binds 1 zinc ion per monomer.</text>
</comment>
<protein>
    <recommendedName>
        <fullName evidence="12 13">DNA primase</fullName>
        <ecNumber evidence="12">2.7.7.101</ecNumber>
    </recommendedName>
</protein>
<dbReference type="Pfam" id="PF10410">
    <property type="entry name" value="DnaB_bind"/>
    <property type="match status" value="1"/>
</dbReference>
<evidence type="ECO:0000256" key="4">
    <source>
        <dbReference type="ARBA" id="ARBA00022695"/>
    </source>
</evidence>
<dbReference type="Gene3D" id="3.90.980.10">
    <property type="entry name" value="DNA primase, catalytic core, N-terminal domain"/>
    <property type="match status" value="1"/>
</dbReference>
<dbReference type="STRING" id="1005090.BAKON_056"/>
<dbReference type="InterPro" id="IPR030846">
    <property type="entry name" value="DnaG_bac"/>
</dbReference>
<evidence type="ECO:0000256" key="14">
    <source>
        <dbReference type="PIRSR" id="PIRSR002811-1"/>
    </source>
</evidence>
<dbReference type="Proteomes" id="UP000001269">
    <property type="component" value="Chromosome"/>
</dbReference>
<dbReference type="InterPro" id="IPR006295">
    <property type="entry name" value="DNA_primase_DnaG"/>
</dbReference>
<dbReference type="AlphaFoldDB" id="G2LMD6"/>
<evidence type="ECO:0000256" key="10">
    <source>
        <dbReference type="ARBA" id="ARBA00023125"/>
    </source>
</evidence>
<dbReference type="SMART" id="SM00400">
    <property type="entry name" value="ZnF_CHCC"/>
    <property type="match status" value="1"/>
</dbReference>
<evidence type="ECO:0000256" key="5">
    <source>
        <dbReference type="ARBA" id="ARBA00022705"/>
    </source>
</evidence>
<evidence type="ECO:0000256" key="11">
    <source>
        <dbReference type="ARBA" id="ARBA00023163"/>
    </source>
</evidence>
<comment type="catalytic activity">
    <reaction evidence="12">
        <text>ssDNA + n NTP = ssDNA/pppN(pN)n-1 hybrid + (n-1) diphosphate.</text>
        <dbReference type="EC" id="2.7.7.101"/>
    </reaction>
</comment>
<evidence type="ECO:0000313" key="17">
    <source>
        <dbReference type="Proteomes" id="UP000001269"/>
    </source>
</evidence>
<feature type="domain" description="Toprim" evidence="15">
    <location>
        <begin position="255"/>
        <end position="337"/>
    </location>
</feature>
<dbReference type="Pfam" id="PF08278">
    <property type="entry name" value="DnaG_DnaB_bind"/>
    <property type="match status" value="1"/>
</dbReference>
<dbReference type="InterPro" id="IPR013264">
    <property type="entry name" value="DNAG_N"/>
</dbReference>
<dbReference type="FunFam" id="3.40.1360.10:FF:000002">
    <property type="entry name" value="DNA primase"/>
    <property type="match status" value="1"/>
</dbReference>
<keyword evidence="6 12" id="KW-0479">Metal-binding</keyword>
<dbReference type="InterPro" id="IPR013173">
    <property type="entry name" value="DNA_primase_DnaG_DnaB-bd_dom"/>
</dbReference>
<evidence type="ECO:0000256" key="8">
    <source>
        <dbReference type="ARBA" id="ARBA00022833"/>
    </source>
</evidence>
<evidence type="ECO:0000256" key="6">
    <source>
        <dbReference type="ARBA" id="ARBA00022723"/>
    </source>
</evidence>
<dbReference type="GO" id="GO:0003677">
    <property type="term" value="F:DNA binding"/>
    <property type="evidence" value="ECO:0007669"/>
    <property type="project" value="UniProtKB-KW"/>
</dbReference>
<sequence>MSRKIPKYFINELLFRTNIVELINTRLTLKKNGKNYQINCPFHHDKTPSFTVSYEKQFYYCFGCNAHGNAIDFLMQYEHLSFIESIEELSILHGITIPFENTIQNSFYLKKQKLYLLMKKIGVFYKKYINFNNLANKYLAKRNINKNMIDFFLIGFSDLKWSNFYKKLNISKEFEQELLNQNILSINKKGYIYDRFQGRIIFPIQDHHGRIVGFGGRALDNISPKYLNSPETDIFHKRKQIYGLYQVKKKCLKPSYLLVVEGYIDVITLTQYNINYVVSTLGTATTSEHIQLLFQHTDTIIYCYDGDDAGKNAAWQTLKKALPYISDKKTLKFILLPDNEDPDTIIRKEGRQKFQKRIENAITMSKFFFKNILKNINLSSKDDKFHLSVRALPLINTISSDTIRIYLRQILARMIGILDDNQFEKFLYEKEIKKTQKPYFQIKRTPMRTLIGLLLQNPSLAKLAPSKHKLQNLQIKGLPIFLEILQTCLDNPNINTGQLLELYRNTKIINILKLLSRWDLMIIPEEIQNMFLDLLMNIYDKILEKRQEYLIAKERTQGLNINEKKEIWSINKALSKK</sequence>
<dbReference type="PANTHER" id="PTHR30313:SF2">
    <property type="entry name" value="DNA PRIMASE"/>
    <property type="match status" value="1"/>
</dbReference>
<dbReference type="Pfam" id="PF01807">
    <property type="entry name" value="Zn_ribbon_DnaG"/>
    <property type="match status" value="1"/>
</dbReference>
<evidence type="ECO:0000259" key="15">
    <source>
        <dbReference type="PROSITE" id="PS50880"/>
    </source>
</evidence>
<dbReference type="Gene3D" id="1.20.50.20">
    <property type="entry name" value="DnaG, RNA polymerase domain, helical bundle"/>
    <property type="match status" value="1"/>
</dbReference>